<evidence type="ECO:0000313" key="2">
    <source>
        <dbReference type="Proteomes" id="UP000183832"/>
    </source>
</evidence>
<dbReference type="Proteomes" id="UP000183832">
    <property type="component" value="Unassembled WGS sequence"/>
</dbReference>
<protein>
    <submittedName>
        <fullName evidence="1">CLUMA_CG003545, isoform A</fullName>
    </submittedName>
</protein>
<keyword evidence="2" id="KW-1185">Reference proteome</keyword>
<name>A0A1J1HQT2_9DIPT</name>
<sequence>MISCDKLANSCYCFKFYRRCQQVHHFSMMTKRRKKDTQNNYKSKENSCCRASQISAIWRQSQHLLIKKKLTNELITLSITLLRSK</sequence>
<dbReference type="AlphaFoldDB" id="A0A1J1HQT2"/>
<organism evidence="1 2">
    <name type="scientific">Clunio marinus</name>
    <dbReference type="NCBI Taxonomy" id="568069"/>
    <lineage>
        <taxon>Eukaryota</taxon>
        <taxon>Metazoa</taxon>
        <taxon>Ecdysozoa</taxon>
        <taxon>Arthropoda</taxon>
        <taxon>Hexapoda</taxon>
        <taxon>Insecta</taxon>
        <taxon>Pterygota</taxon>
        <taxon>Neoptera</taxon>
        <taxon>Endopterygota</taxon>
        <taxon>Diptera</taxon>
        <taxon>Nematocera</taxon>
        <taxon>Chironomoidea</taxon>
        <taxon>Chironomidae</taxon>
        <taxon>Clunio</taxon>
    </lineage>
</organism>
<reference evidence="1 2" key="1">
    <citation type="submission" date="2015-04" db="EMBL/GenBank/DDBJ databases">
        <authorList>
            <person name="Syromyatnikov M.Y."/>
            <person name="Popov V.N."/>
        </authorList>
    </citation>
    <scope>NUCLEOTIDE SEQUENCE [LARGE SCALE GENOMIC DNA]</scope>
</reference>
<evidence type="ECO:0000313" key="1">
    <source>
        <dbReference type="EMBL" id="CRK89748.1"/>
    </source>
</evidence>
<accession>A0A1J1HQT2</accession>
<proteinExistence type="predicted"/>
<gene>
    <name evidence="1" type="ORF">CLUMA_CG003545</name>
</gene>
<dbReference type="EMBL" id="CVRI01000014">
    <property type="protein sequence ID" value="CRK89748.1"/>
    <property type="molecule type" value="Genomic_DNA"/>
</dbReference>